<evidence type="ECO:0000313" key="2">
    <source>
        <dbReference type="Proteomes" id="UP000294241"/>
    </source>
</evidence>
<dbReference type="EMBL" id="SHST01000027">
    <property type="protein sequence ID" value="TCF38502.1"/>
    <property type="molecule type" value="Genomic_DNA"/>
</dbReference>
<organism evidence="1 2">
    <name type="scientific">Bifidobacterium longum subsp. longum</name>
    <dbReference type="NCBI Taxonomy" id="1679"/>
    <lineage>
        <taxon>Bacteria</taxon>
        <taxon>Bacillati</taxon>
        <taxon>Actinomycetota</taxon>
        <taxon>Actinomycetes</taxon>
        <taxon>Bifidobacteriales</taxon>
        <taxon>Bifidobacteriaceae</taxon>
        <taxon>Bifidobacterium</taxon>
    </lineage>
</organism>
<sequence length="117" mass="13252">MADNDVLRRDGVLVRITGFDDERTAYFGVMPNGHTTQLTFPRQEVFDVGDVLLVGTDFYRKVPHDVWPLKPRVGIVRRALNEGVVLETSDGLGPDGAHFGTAFERVERRPELRHHRA</sequence>
<comment type="caution">
    <text evidence="1">The sequence shown here is derived from an EMBL/GenBank/DDBJ whole genome shotgun (WGS) entry which is preliminary data.</text>
</comment>
<evidence type="ECO:0000313" key="1">
    <source>
        <dbReference type="EMBL" id="TCF38502.1"/>
    </source>
</evidence>
<reference evidence="1 2" key="1">
    <citation type="journal article" date="2018" name="Sci. Rep.">
        <title>Genomic diversity and distribution of Bifidobacterium longum subsp. longum across the human lifespan.</title>
        <authorList>
            <person name="Odamaki T."/>
            <person name="Bottacini F."/>
            <person name="Kato K."/>
            <person name="Mitsuyama E."/>
            <person name="Yoshida K."/>
            <person name="Horigome A."/>
            <person name="Xiao J.Z."/>
            <person name="van Sinderen D."/>
        </authorList>
    </citation>
    <scope>NUCLEOTIDE SEQUENCE [LARGE SCALE GENOMIC DNA]</scope>
    <source>
        <strain evidence="1 2">MCC10100</strain>
    </source>
</reference>
<dbReference type="Proteomes" id="UP000294241">
    <property type="component" value="Unassembled WGS sequence"/>
</dbReference>
<protein>
    <submittedName>
        <fullName evidence="1">AAA family ATPase</fullName>
    </submittedName>
</protein>
<proteinExistence type="predicted"/>
<name>A0A4R0UNJ7_BIFLL</name>
<dbReference type="AlphaFoldDB" id="A0A4R0UNJ7"/>
<accession>A0A4R0UNJ7</accession>
<gene>
    <name evidence="1" type="ORF">MCC10100_1368</name>
</gene>